<accession>A0A2V0PAI8</accession>
<keyword evidence="1" id="KW-0547">Nucleotide-binding</keyword>
<reference evidence="8 9" key="1">
    <citation type="journal article" date="2018" name="Sci. Rep.">
        <title>Raphidocelis subcapitata (=Pseudokirchneriella subcapitata) provides an insight into genome evolution and environmental adaptations in the Sphaeropleales.</title>
        <authorList>
            <person name="Suzuki S."/>
            <person name="Yamaguchi H."/>
            <person name="Nakajima N."/>
            <person name="Kawachi M."/>
        </authorList>
    </citation>
    <scope>NUCLEOTIDE SEQUENCE [LARGE SCALE GENOMIC DNA]</scope>
    <source>
        <strain evidence="8 9">NIES-35</strain>
    </source>
</reference>
<feature type="compositionally biased region" description="Basic and acidic residues" evidence="5">
    <location>
        <begin position="154"/>
        <end position="170"/>
    </location>
</feature>
<keyword evidence="9" id="KW-1185">Reference proteome</keyword>
<dbReference type="STRING" id="307507.A0A2V0PAI8"/>
<keyword evidence="2" id="KW-0378">Hydrolase</keyword>
<dbReference type="GO" id="GO:0016787">
    <property type="term" value="F:hydrolase activity"/>
    <property type="evidence" value="ECO:0007669"/>
    <property type="project" value="UniProtKB-KW"/>
</dbReference>
<organism evidence="8 9">
    <name type="scientific">Raphidocelis subcapitata</name>
    <dbReference type="NCBI Taxonomy" id="307507"/>
    <lineage>
        <taxon>Eukaryota</taxon>
        <taxon>Viridiplantae</taxon>
        <taxon>Chlorophyta</taxon>
        <taxon>core chlorophytes</taxon>
        <taxon>Chlorophyceae</taxon>
        <taxon>CS clade</taxon>
        <taxon>Sphaeropleales</taxon>
        <taxon>Selenastraceae</taxon>
        <taxon>Raphidocelis</taxon>
    </lineage>
</organism>
<evidence type="ECO:0000256" key="5">
    <source>
        <dbReference type="SAM" id="MobiDB-lite"/>
    </source>
</evidence>
<feature type="compositionally biased region" description="Pro residues" evidence="5">
    <location>
        <begin position="174"/>
        <end position="190"/>
    </location>
</feature>
<evidence type="ECO:0000256" key="3">
    <source>
        <dbReference type="ARBA" id="ARBA00022806"/>
    </source>
</evidence>
<dbReference type="FunCoup" id="A0A2V0PAI8">
    <property type="interactions" value="553"/>
</dbReference>
<comment type="caution">
    <text evidence="8">The sequence shown here is derived from an EMBL/GenBank/DDBJ whole genome shotgun (WGS) entry which is preliminary data.</text>
</comment>
<dbReference type="PANTHER" id="PTHR47960">
    <property type="entry name" value="DEAD-BOX ATP-DEPENDENT RNA HELICASE 50"/>
    <property type="match status" value="1"/>
</dbReference>
<feature type="region of interest" description="Disordered" evidence="5">
    <location>
        <begin position="1"/>
        <end position="209"/>
    </location>
</feature>
<sequence length="695" mass="72014">MASLFSCGRPLGLLAAGAPPPGRQPLVRAAAAPASRGARRGADERRGSGRGRGRGGGGGGAPSAGDPALAAFQRVLSRGGGGDGGDDDSDDNGGFDAAGRGAAAGSDDARPRPRPPAPAAGDGPGRRQRLFDASQSRERRGADGGGGGGRGRGRGRDDAGRGLRPRREQDAPPQRQPPLPPPPPPPPLPEIPIIRSDAGPDKGTFYSGSGWRELGASDAVVAALQSLGITRPSHAESYRAMRNPAVRHVALADQAGSGKTLAYLLPLLQALVEEEAAAGRPCTAPGSPRLLVVAPTVELAQQVQRVLRALVAGGLRFRTALMTGGQAEDDRRSKALRTQEAALKAGVDVAIATPGRAVALLQRGTLTLAATKAVVLDEIDVLAGGEETYREQVEPLQAAAPMTTRFVLVSATLPAHTFQSLREAFPGVTPAFGPGLHRVAAGVTEELVDCSGGDEISLETGVQRKLEALTDALERHRARRAIVFCNKLEACRAVENYLRRSHGAGGEGDDAPFMTSAERVRERRRVRRQGERGDEPPADESDFGGGGGGGGAGSGGGGGGGNRLVVEVHAYHEAVKEDTRAASLAAFLSPDPPSPAPSASAAPAPARPPVVLVCTDRTSRGIDTAYCEHVVLFDFPRDPSEYVRRAGRTARGAGGRGVVSVLVLGKQVPLARDIIDQNQKGRPVHRVPGLEDARW</sequence>
<feature type="compositionally biased region" description="Gly residues" evidence="5">
    <location>
        <begin position="543"/>
        <end position="560"/>
    </location>
</feature>
<dbReference type="InterPro" id="IPR001650">
    <property type="entry name" value="Helicase_C-like"/>
</dbReference>
<feature type="region of interest" description="Disordered" evidence="5">
    <location>
        <begin position="501"/>
        <end position="560"/>
    </location>
</feature>
<dbReference type="SUPFAM" id="SSF52540">
    <property type="entry name" value="P-loop containing nucleoside triphosphate hydrolases"/>
    <property type="match status" value="1"/>
</dbReference>
<dbReference type="InParanoid" id="A0A2V0PAI8"/>
<dbReference type="GO" id="GO:0005524">
    <property type="term" value="F:ATP binding"/>
    <property type="evidence" value="ECO:0007669"/>
    <property type="project" value="UniProtKB-KW"/>
</dbReference>
<evidence type="ECO:0000256" key="1">
    <source>
        <dbReference type="ARBA" id="ARBA00022741"/>
    </source>
</evidence>
<feature type="compositionally biased region" description="Acidic residues" evidence="5">
    <location>
        <begin position="84"/>
        <end position="93"/>
    </location>
</feature>
<evidence type="ECO:0000313" key="8">
    <source>
        <dbReference type="EMBL" id="GBF95962.1"/>
    </source>
</evidence>
<dbReference type="PROSITE" id="PS51194">
    <property type="entry name" value="HELICASE_CTER"/>
    <property type="match status" value="1"/>
</dbReference>
<dbReference type="PROSITE" id="PS51192">
    <property type="entry name" value="HELICASE_ATP_BIND_1"/>
    <property type="match status" value="1"/>
</dbReference>
<dbReference type="SMART" id="SM00487">
    <property type="entry name" value="DEXDc"/>
    <property type="match status" value="1"/>
</dbReference>
<evidence type="ECO:0000259" key="6">
    <source>
        <dbReference type="PROSITE" id="PS51192"/>
    </source>
</evidence>
<dbReference type="InterPro" id="IPR027417">
    <property type="entry name" value="P-loop_NTPase"/>
</dbReference>
<keyword evidence="4" id="KW-0067">ATP-binding</keyword>
<dbReference type="Gene3D" id="3.40.50.300">
    <property type="entry name" value="P-loop containing nucleotide triphosphate hydrolases"/>
    <property type="match status" value="2"/>
</dbReference>
<name>A0A2V0PAI8_9CHLO</name>
<dbReference type="InterPro" id="IPR044742">
    <property type="entry name" value="DEAD/DEAH_RhlB"/>
</dbReference>
<dbReference type="GO" id="GO:0004386">
    <property type="term" value="F:helicase activity"/>
    <property type="evidence" value="ECO:0007669"/>
    <property type="project" value="UniProtKB-KW"/>
</dbReference>
<dbReference type="Pfam" id="PF00270">
    <property type="entry name" value="DEAD"/>
    <property type="match status" value="1"/>
</dbReference>
<feature type="domain" description="Helicase ATP-binding" evidence="6">
    <location>
        <begin position="240"/>
        <end position="431"/>
    </location>
</feature>
<protein>
    <submittedName>
        <fullName evidence="8">DEAD-box ATP-dependent RNA helicase</fullName>
    </submittedName>
</protein>
<proteinExistence type="predicted"/>
<evidence type="ECO:0000313" key="9">
    <source>
        <dbReference type="Proteomes" id="UP000247498"/>
    </source>
</evidence>
<dbReference type="SMART" id="SM00490">
    <property type="entry name" value="HELICc"/>
    <property type="match status" value="1"/>
</dbReference>
<dbReference type="InterPro" id="IPR014001">
    <property type="entry name" value="Helicase_ATP-bd"/>
</dbReference>
<evidence type="ECO:0000256" key="4">
    <source>
        <dbReference type="ARBA" id="ARBA00022840"/>
    </source>
</evidence>
<dbReference type="Pfam" id="PF00271">
    <property type="entry name" value="Helicase_C"/>
    <property type="match status" value="1"/>
</dbReference>
<dbReference type="Proteomes" id="UP000247498">
    <property type="component" value="Unassembled WGS sequence"/>
</dbReference>
<dbReference type="GO" id="GO:0003676">
    <property type="term" value="F:nucleic acid binding"/>
    <property type="evidence" value="ECO:0007669"/>
    <property type="project" value="InterPro"/>
</dbReference>
<gene>
    <name evidence="8" type="ORF">Rsub_08085</name>
</gene>
<evidence type="ECO:0000256" key="2">
    <source>
        <dbReference type="ARBA" id="ARBA00022801"/>
    </source>
</evidence>
<dbReference type="CDD" id="cd00268">
    <property type="entry name" value="DEADc"/>
    <property type="match status" value="1"/>
</dbReference>
<dbReference type="OrthoDB" id="10256233at2759"/>
<dbReference type="InterPro" id="IPR011545">
    <property type="entry name" value="DEAD/DEAH_box_helicase_dom"/>
</dbReference>
<feature type="compositionally biased region" description="Low complexity" evidence="5">
    <location>
        <begin position="94"/>
        <end position="106"/>
    </location>
</feature>
<keyword evidence="3 8" id="KW-0347">Helicase</keyword>
<evidence type="ECO:0000259" key="7">
    <source>
        <dbReference type="PROSITE" id="PS51194"/>
    </source>
</evidence>
<dbReference type="AlphaFoldDB" id="A0A2V0PAI8"/>
<feature type="domain" description="Helicase C-terminal" evidence="7">
    <location>
        <begin position="465"/>
        <end position="694"/>
    </location>
</feature>
<dbReference type="EMBL" id="BDRX01000072">
    <property type="protein sequence ID" value="GBF95962.1"/>
    <property type="molecule type" value="Genomic_DNA"/>
</dbReference>